<sequence length="547" mass="61600">MNLSSVNAAFIQHVLEPNTRGLAFSGKCSEREPNRTFAASCLKTISLHLPQVQLCLPLIAMPTIAVIGASVRAALLEQTERTRRCSKAEIERIIEESEREIISLQSQIDALVELRDSYRARVYALKHIVSPIHSLPVELLAKIFDLAIKGETHIQDAHRISHVCSDWRRVAHSTPRLWTRPLQVKLWKTGRVIDGLKAWLARSEPMAARVSLVSGFEDINREILEEVLRVVRRLGSLDLPITRTTPSWLVAQLEQSEFDGLEELHLRVATWIDPALAFTTVPRLRKLRLINFPRVPQTLVPWAQITDLTLSENPHDVTFGILAMCPNLVVASITTCGFRYHSQIQPNPLVLGQLHTLTLHSMAKSSYVTPFFSHLSTPLLQSLRVNFRDSKRSYWSQTDFTAFQLRAPNIAQLEFANSDDFTPGSLEATIRSAPSLTHLTIALCTGFDDSFIRALRYRDGVPPIAPCLQNLVVHKGHYVDVAEDVLAAMIASRWWTDAEFASLEVPPAVTRWTYVELDFRLGTLGSCFMGIVKHIPSHVLRYAKGHF</sequence>
<dbReference type="AlphaFoldDB" id="A0A8H7D0Y3"/>
<keyword evidence="4" id="KW-1185">Reference proteome</keyword>
<feature type="coiled-coil region" evidence="1">
    <location>
        <begin position="76"/>
        <end position="114"/>
    </location>
</feature>
<accession>A0A8H7D0Y3</accession>
<evidence type="ECO:0000313" key="3">
    <source>
        <dbReference type="EMBL" id="KAF7357475.1"/>
    </source>
</evidence>
<dbReference type="InterPro" id="IPR001810">
    <property type="entry name" value="F-box_dom"/>
</dbReference>
<name>A0A8H7D0Y3_9AGAR</name>
<proteinExistence type="predicted"/>
<evidence type="ECO:0000259" key="2">
    <source>
        <dbReference type="Pfam" id="PF12937"/>
    </source>
</evidence>
<dbReference type="SUPFAM" id="SSF81383">
    <property type="entry name" value="F-box domain"/>
    <property type="match status" value="1"/>
</dbReference>
<feature type="domain" description="F-box" evidence="2">
    <location>
        <begin position="132"/>
        <end position="182"/>
    </location>
</feature>
<dbReference type="SUPFAM" id="SSF52047">
    <property type="entry name" value="RNI-like"/>
    <property type="match status" value="1"/>
</dbReference>
<dbReference type="Pfam" id="PF12937">
    <property type="entry name" value="F-box-like"/>
    <property type="match status" value="1"/>
</dbReference>
<keyword evidence="1" id="KW-0175">Coiled coil</keyword>
<dbReference type="EMBL" id="JACAZH010000010">
    <property type="protein sequence ID" value="KAF7357475.1"/>
    <property type="molecule type" value="Genomic_DNA"/>
</dbReference>
<reference evidence="3" key="1">
    <citation type="submission" date="2020-05" db="EMBL/GenBank/DDBJ databases">
        <title>Mycena genomes resolve the evolution of fungal bioluminescence.</title>
        <authorList>
            <person name="Tsai I.J."/>
        </authorList>
    </citation>
    <scope>NUCLEOTIDE SEQUENCE</scope>
    <source>
        <strain evidence="3">160909Yilan</strain>
    </source>
</reference>
<dbReference type="InterPro" id="IPR032675">
    <property type="entry name" value="LRR_dom_sf"/>
</dbReference>
<dbReference type="InterPro" id="IPR036047">
    <property type="entry name" value="F-box-like_dom_sf"/>
</dbReference>
<evidence type="ECO:0000313" key="4">
    <source>
        <dbReference type="Proteomes" id="UP000623467"/>
    </source>
</evidence>
<evidence type="ECO:0000256" key="1">
    <source>
        <dbReference type="SAM" id="Coils"/>
    </source>
</evidence>
<protein>
    <submittedName>
        <fullName evidence="3">F-box domain-containing protein</fullName>
    </submittedName>
</protein>
<gene>
    <name evidence="3" type="ORF">MSAN_01343700</name>
</gene>
<dbReference type="OrthoDB" id="3005190at2759"/>
<dbReference type="Gene3D" id="3.80.10.10">
    <property type="entry name" value="Ribonuclease Inhibitor"/>
    <property type="match status" value="1"/>
</dbReference>
<dbReference type="Gene3D" id="1.20.1280.50">
    <property type="match status" value="1"/>
</dbReference>
<organism evidence="3 4">
    <name type="scientific">Mycena sanguinolenta</name>
    <dbReference type="NCBI Taxonomy" id="230812"/>
    <lineage>
        <taxon>Eukaryota</taxon>
        <taxon>Fungi</taxon>
        <taxon>Dikarya</taxon>
        <taxon>Basidiomycota</taxon>
        <taxon>Agaricomycotina</taxon>
        <taxon>Agaricomycetes</taxon>
        <taxon>Agaricomycetidae</taxon>
        <taxon>Agaricales</taxon>
        <taxon>Marasmiineae</taxon>
        <taxon>Mycenaceae</taxon>
        <taxon>Mycena</taxon>
    </lineage>
</organism>
<dbReference type="Proteomes" id="UP000623467">
    <property type="component" value="Unassembled WGS sequence"/>
</dbReference>
<comment type="caution">
    <text evidence="3">The sequence shown here is derived from an EMBL/GenBank/DDBJ whole genome shotgun (WGS) entry which is preliminary data.</text>
</comment>